<accession>A0A6N7IZS0</accession>
<dbReference type="AlphaFoldDB" id="A0A6N7IZS0"/>
<feature type="compositionally biased region" description="Basic residues" evidence="1">
    <location>
        <begin position="7"/>
        <end position="28"/>
    </location>
</feature>
<evidence type="ECO:0000259" key="3">
    <source>
        <dbReference type="Pfam" id="PF09992"/>
    </source>
</evidence>
<dbReference type="GO" id="GO:0016798">
    <property type="term" value="F:hydrolase activity, acting on glycosyl bonds"/>
    <property type="evidence" value="ECO:0007669"/>
    <property type="project" value="UniProtKB-KW"/>
</dbReference>
<dbReference type="Proteomes" id="UP000460257">
    <property type="component" value="Unassembled WGS sequence"/>
</dbReference>
<reference evidence="4" key="1">
    <citation type="journal article" date="2020" name="Appl. Environ. Microbiol.">
        <title>Medium-Chain Fatty Acid Synthesis by 'Candidatus Weimeria bifida' gen. nov., sp. nov., and 'Candidatus Pseudoramibacter fermentans' sp. nov.</title>
        <authorList>
            <person name="Scarborough M.J."/>
            <person name="Myers K.S."/>
            <person name="Donohue T.J."/>
            <person name="Noguera D.R."/>
        </authorList>
    </citation>
    <scope>NUCLEOTIDE SEQUENCE</scope>
    <source>
        <strain evidence="4">LCO1.1</strain>
    </source>
</reference>
<evidence type="ECO:0000313" key="4">
    <source>
        <dbReference type="EMBL" id="MQN01272.1"/>
    </source>
</evidence>
<name>A0A6N7IZS0_9FIRM</name>
<evidence type="ECO:0000313" key="5">
    <source>
        <dbReference type="Proteomes" id="UP000460257"/>
    </source>
</evidence>
<dbReference type="PANTHER" id="PTHR40446">
    <property type="entry name" value="N-ACETYLGLUCOSAMINE-1-PHOSPHODIESTER ALPHA-N-ACETYLGLUCOSAMINIDASE"/>
    <property type="match status" value="1"/>
</dbReference>
<comment type="caution">
    <text evidence="4">The sequence shown here is derived from an EMBL/GenBank/DDBJ whole genome shotgun (WGS) entry which is preliminary data.</text>
</comment>
<dbReference type="EMBL" id="VOGC01000004">
    <property type="protein sequence ID" value="MQN01272.1"/>
    <property type="molecule type" value="Genomic_DNA"/>
</dbReference>
<keyword evidence="2" id="KW-1133">Transmembrane helix</keyword>
<dbReference type="Pfam" id="PF09992">
    <property type="entry name" value="NAGPA"/>
    <property type="match status" value="1"/>
</dbReference>
<gene>
    <name evidence="4" type="ORF">FRC54_04910</name>
</gene>
<dbReference type="InterPro" id="IPR018711">
    <property type="entry name" value="NAGPA"/>
</dbReference>
<feature type="transmembrane region" description="Helical" evidence="2">
    <location>
        <begin position="32"/>
        <end position="53"/>
    </location>
</feature>
<evidence type="ECO:0000256" key="1">
    <source>
        <dbReference type="SAM" id="MobiDB-lite"/>
    </source>
</evidence>
<protein>
    <submittedName>
        <fullName evidence="4">Phosphodiester glycosidase family protein</fullName>
    </submittedName>
</protein>
<evidence type="ECO:0000256" key="2">
    <source>
        <dbReference type="SAM" id="Phobius"/>
    </source>
</evidence>
<keyword evidence="4" id="KW-0326">Glycosidase</keyword>
<proteinExistence type="predicted"/>
<feature type="region of interest" description="Disordered" evidence="1">
    <location>
        <begin position="1"/>
        <end position="28"/>
    </location>
</feature>
<keyword evidence="2" id="KW-0472">Membrane</keyword>
<organism evidence="4 5">
    <name type="scientific">Candidatus Weimeria bifida</name>
    <dbReference type="NCBI Taxonomy" id="2599074"/>
    <lineage>
        <taxon>Bacteria</taxon>
        <taxon>Bacillati</taxon>
        <taxon>Bacillota</taxon>
        <taxon>Clostridia</taxon>
        <taxon>Lachnospirales</taxon>
        <taxon>Lachnospiraceae</taxon>
        <taxon>Candidatus Weimeria</taxon>
    </lineage>
</organism>
<sequence length="413" mass="45728">MADSSRNSKKHKGALVRKRPMKSGRKRRRGKVVRNVIVGIAAALAACYVLFVFSPIPALRNLRNLYIQTAMTTHSHKWLAEAFIPHDIIDEVMSKLQKDEEDQQKLASKWDTDTKTTPAKKTVKKKNSFYTKYWELDTDSFKNYLKQHPELTANGLNKLKIDNLNSAADITSSKGDKILAVDAPNNTIILGISGNGYVGKLAVVKDINQVSIQKSRYIGSHGEVAANYASRYNAEVVINCNYFFDTGGHGSGGRIKGACVIDGKETAEPQRGYWKFVGLKNDGKLYISNYYQTKISDYKWGIESLPSLVVDGKDVVDGKFMMGIQPRAAIGQTKTGDFLMLEIDGRQPGYSLGTTVAECKNILLRYKAYQAQSVDGGSSSIMIYRGKQITKPSSASSLGRFLPDVFVVKKVAQ</sequence>
<keyword evidence="2" id="KW-0812">Transmembrane</keyword>
<keyword evidence="5" id="KW-1185">Reference proteome</keyword>
<feature type="domain" description="Phosphodiester glycosidase" evidence="3">
    <location>
        <begin position="232"/>
        <end position="408"/>
    </location>
</feature>
<keyword evidence="4" id="KW-0378">Hydrolase</keyword>
<dbReference type="PANTHER" id="PTHR40446:SF2">
    <property type="entry name" value="N-ACETYLGLUCOSAMINE-1-PHOSPHODIESTER ALPHA-N-ACETYLGLUCOSAMINIDASE"/>
    <property type="match status" value="1"/>
</dbReference>